<comment type="similarity">
    <text evidence="1">Belongs to the sulfotransferase 1 family.</text>
</comment>
<name>A0A423TBD3_PENVA</name>
<evidence type="ECO:0000256" key="2">
    <source>
        <dbReference type="ARBA" id="ARBA00022679"/>
    </source>
</evidence>
<dbReference type="STRING" id="6689.A0A423TBD3"/>
<accession>A0A423TBD3</accession>
<proteinExistence type="inferred from homology"/>
<dbReference type="AlphaFoldDB" id="A0A423TBD3"/>
<reference evidence="4 5" key="1">
    <citation type="submission" date="2018-04" db="EMBL/GenBank/DDBJ databases">
        <authorList>
            <person name="Zhang X."/>
            <person name="Yuan J."/>
            <person name="Li F."/>
            <person name="Xiang J."/>
        </authorList>
    </citation>
    <scope>NUCLEOTIDE SEQUENCE [LARGE SCALE GENOMIC DNA]</scope>
    <source>
        <tissue evidence="4">Muscle</tissue>
    </source>
</reference>
<keyword evidence="5" id="KW-1185">Reference proteome</keyword>
<reference evidence="4 5" key="2">
    <citation type="submission" date="2019-01" db="EMBL/GenBank/DDBJ databases">
        <title>The decoding of complex shrimp genome reveals the adaptation for benthos swimmer, frequently molting mechanism and breeding impact on genome.</title>
        <authorList>
            <person name="Sun Y."/>
            <person name="Gao Y."/>
            <person name="Yu Y."/>
        </authorList>
    </citation>
    <scope>NUCLEOTIDE SEQUENCE [LARGE SCALE GENOMIC DNA]</scope>
    <source>
        <tissue evidence="4">Muscle</tissue>
    </source>
</reference>
<dbReference type="GO" id="GO:0008146">
    <property type="term" value="F:sulfotransferase activity"/>
    <property type="evidence" value="ECO:0007669"/>
    <property type="project" value="InterPro"/>
</dbReference>
<protein>
    <submittedName>
        <fullName evidence="4">Estrogen sulfotransferase</fullName>
    </submittedName>
</protein>
<dbReference type="InterPro" id="IPR027417">
    <property type="entry name" value="P-loop_NTPase"/>
</dbReference>
<evidence type="ECO:0000313" key="5">
    <source>
        <dbReference type="Proteomes" id="UP000283509"/>
    </source>
</evidence>
<evidence type="ECO:0000256" key="1">
    <source>
        <dbReference type="ARBA" id="ARBA00005771"/>
    </source>
</evidence>
<organism evidence="4 5">
    <name type="scientific">Penaeus vannamei</name>
    <name type="common">Whiteleg shrimp</name>
    <name type="synonym">Litopenaeus vannamei</name>
    <dbReference type="NCBI Taxonomy" id="6689"/>
    <lineage>
        <taxon>Eukaryota</taxon>
        <taxon>Metazoa</taxon>
        <taxon>Ecdysozoa</taxon>
        <taxon>Arthropoda</taxon>
        <taxon>Crustacea</taxon>
        <taxon>Multicrustacea</taxon>
        <taxon>Malacostraca</taxon>
        <taxon>Eumalacostraca</taxon>
        <taxon>Eucarida</taxon>
        <taxon>Decapoda</taxon>
        <taxon>Dendrobranchiata</taxon>
        <taxon>Penaeoidea</taxon>
        <taxon>Penaeidae</taxon>
        <taxon>Penaeus</taxon>
    </lineage>
</organism>
<dbReference type="EMBL" id="QCYY01001995">
    <property type="protein sequence ID" value="ROT73756.1"/>
    <property type="molecule type" value="Genomic_DNA"/>
</dbReference>
<dbReference type="SUPFAM" id="SSF52540">
    <property type="entry name" value="P-loop containing nucleoside triphosphate hydrolases"/>
    <property type="match status" value="1"/>
</dbReference>
<dbReference type="Pfam" id="PF00685">
    <property type="entry name" value="Sulfotransfer_1"/>
    <property type="match status" value="1"/>
</dbReference>
<keyword evidence="2 4" id="KW-0808">Transferase</keyword>
<dbReference type="OrthoDB" id="205623at2759"/>
<feature type="domain" description="Sulfotransferase" evidence="3">
    <location>
        <begin position="60"/>
        <end position="308"/>
    </location>
</feature>
<evidence type="ECO:0000313" key="4">
    <source>
        <dbReference type="EMBL" id="ROT73756.1"/>
    </source>
</evidence>
<sequence>MSLKLPVAVKDLPEERVKQRAAQGMNPLQLIVYTEPYDVLVPEPYKRVAEKIYNFKFRTDDIVVTTFPKSGTLWTMELVWALTHLDRINDTQKENINDRVFMIDDDFLDMVNLEKAKLRFSEQCPEAEHKEGVTRQLAEAATTPRIIWTHLPLALLHPDLLKTCKVVYVARNPKDVCVSFYHFGKQLGERFFTGTFDDFLDAFMDGHLFYGPYWDHIRQARQQKDNPNFHMLFYEDLKTNILEELRKLSSFLGLEIDDDTLLNNPNMRTNLLNFEGNHCRKGQIGDWANIATPEMDAKIERWIQENSEGIDFTFRYK</sequence>
<dbReference type="Proteomes" id="UP000283509">
    <property type="component" value="Unassembled WGS sequence"/>
</dbReference>
<dbReference type="PANTHER" id="PTHR11783">
    <property type="entry name" value="SULFOTRANSFERASE SULT"/>
    <property type="match status" value="1"/>
</dbReference>
<evidence type="ECO:0000259" key="3">
    <source>
        <dbReference type="Pfam" id="PF00685"/>
    </source>
</evidence>
<comment type="caution">
    <text evidence="4">The sequence shown here is derived from an EMBL/GenBank/DDBJ whole genome shotgun (WGS) entry which is preliminary data.</text>
</comment>
<dbReference type="Gene3D" id="3.40.50.300">
    <property type="entry name" value="P-loop containing nucleotide triphosphate hydrolases"/>
    <property type="match status" value="1"/>
</dbReference>
<dbReference type="InterPro" id="IPR000863">
    <property type="entry name" value="Sulfotransferase_dom"/>
</dbReference>
<gene>
    <name evidence="4" type="ORF">C7M84_007804</name>
</gene>